<dbReference type="InterPro" id="IPR050898">
    <property type="entry name" value="Plant_acyltransferase"/>
</dbReference>
<dbReference type="GO" id="GO:0050734">
    <property type="term" value="F:hydroxycinnamoyltransferase activity"/>
    <property type="evidence" value="ECO:0007669"/>
    <property type="project" value="UniProtKB-ARBA"/>
</dbReference>
<dbReference type="HOGENOM" id="CLU_145063_0_0_1"/>
<dbReference type="Gene3D" id="3.30.559.10">
    <property type="entry name" value="Chloramphenicol acetyltransferase-like domain"/>
    <property type="match status" value="1"/>
</dbReference>
<dbReference type="Pfam" id="PF02458">
    <property type="entry name" value="Transferase"/>
    <property type="match status" value="1"/>
</dbReference>
<keyword evidence="5" id="KW-1185">Reference proteome</keyword>
<dbReference type="Proteomes" id="UP000026961">
    <property type="component" value="Chromosome 6"/>
</dbReference>
<dbReference type="STRING" id="40148.A0A0E0A5P0"/>
<reference evidence="4" key="1">
    <citation type="submission" date="2015-04" db="UniProtKB">
        <authorList>
            <consortium name="EnsemblPlants"/>
        </authorList>
    </citation>
    <scope>IDENTIFICATION</scope>
</reference>
<evidence type="ECO:0000256" key="3">
    <source>
        <dbReference type="SAM" id="MobiDB-lite"/>
    </source>
</evidence>
<dbReference type="InterPro" id="IPR023213">
    <property type="entry name" value="CAT-like_dom_sf"/>
</dbReference>
<evidence type="ECO:0000313" key="5">
    <source>
        <dbReference type="Proteomes" id="UP000026961"/>
    </source>
</evidence>
<dbReference type="PANTHER" id="PTHR31147:SF66">
    <property type="entry name" value="OS05G0315700 PROTEIN"/>
    <property type="match status" value="1"/>
</dbReference>
<protein>
    <submittedName>
        <fullName evidence="4">Uncharacterized protein</fullName>
    </submittedName>
</protein>
<feature type="region of interest" description="Disordered" evidence="3">
    <location>
        <begin position="1"/>
        <end position="20"/>
    </location>
</feature>
<sequence length="111" mass="11631">MAAAANDTTPAPGPGRSSSCWRVRTQWTSSSASSAFVSFVEADADVSLEEFGDSLCPPIPCAGELLTLPESNSAVVTDRPLLYVHVTRLRCGGFVFGTQICHNLVDAAGIT</sequence>
<name>A0A0E0A5P0_9ORYZ</name>
<organism evidence="4">
    <name type="scientific">Oryza glumipatula</name>
    <dbReference type="NCBI Taxonomy" id="40148"/>
    <lineage>
        <taxon>Eukaryota</taxon>
        <taxon>Viridiplantae</taxon>
        <taxon>Streptophyta</taxon>
        <taxon>Embryophyta</taxon>
        <taxon>Tracheophyta</taxon>
        <taxon>Spermatophyta</taxon>
        <taxon>Magnoliopsida</taxon>
        <taxon>Liliopsida</taxon>
        <taxon>Poales</taxon>
        <taxon>Poaceae</taxon>
        <taxon>BOP clade</taxon>
        <taxon>Oryzoideae</taxon>
        <taxon>Oryzeae</taxon>
        <taxon>Oryzinae</taxon>
        <taxon>Oryza</taxon>
    </lineage>
</organism>
<evidence type="ECO:0000256" key="2">
    <source>
        <dbReference type="ARBA" id="ARBA00022679"/>
    </source>
</evidence>
<reference evidence="4" key="2">
    <citation type="submission" date="2018-05" db="EMBL/GenBank/DDBJ databases">
        <title>OgluRS3 (Oryza glumaepatula Reference Sequence Version 3).</title>
        <authorList>
            <person name="Zhang J."/>
            <person name="Kudrna D."/>
            <person name="Lee S."/>
            <person name="Talag J."/>
            <person name="Welchert J."/>
            <person name="Wing R.A."/>
        </authorList>
    </citation>
    <scope>NUCLEOTIDE SEQUENCE [LARGE SCALE GENOMIC DNA]</scope>
</reference>
<dbReference type="PANTHER" id="PTHR31147">
    <property type="entry name" value="ACYL TRANSFERASE 4"/>
    <property type="match status" value="1"/>
</dbReference>
<dbReference type="AlphaFoldDB" id="A0A0E0A5P0"/>
<accession>A0A0E0A5P0</accession>
<evidence type="ECO:0000256" key="1">
    <source>
        <dbReference type="ARBA" id="ARBA00009861"/>
    </source>
</evidence>
<evidence type="ECO:0000313" key="4">
    <source>
        <dbReference type="EnsemblPlants" id="OGLUM06G04870.1"/>
    </source>
</evidence>
<dbReference type="eggNOG" id="ENOG502QUSI">
    <property type="taxonomic scope" value="Eukaryota"/>
</dbReference>
<dbReference type="EnsemblPlants" id="OGLUM06G04870.1">
    <property type="protein sequence ID" value="OGLUM06G04870.1"/>
    <property type="gene ID" value="OGLUM06G04870"/>
</dbReference>
<keyword evidence="2" id="KW-0808">Transferase</keyword>
<dbReference type="Gramene" id="OGLUM06G04870.1">
    <property type="protein sequence ID" value="OGLUM06G04870.1"/>
    <property type="gene ID" value="OGLUM06G04870"/>
</dbReference>
<proteinExistence type="inferred from homology"/>
<comment type="similarity">
    <text evidence="1">Belongs to the plant acyltransferase family.</text>
</comment>